<dbReference type="InterPro" id="IPR023214">
    <property type="entry name" value="HAD_sf"/>
</dbReference>
<dbReference type="GO" id="GO:0005634">
    <property type="term" value="C:nucleus"/>
    <property type="evidence" value="ECO:0007669"/>
    <property type="project" value="TreeGrafter"/>
</dbReference>
<dbReference type="OrthoDB" id="444127at2759"/>
<evidence type="ECO:0008006" key="4">
    <source>
        <dbReference type="Google" id="ProtNLM"/>
    </source>
</evidence>
<dbReference type="PANTHER" id="PTHR46191">
    <property type="match status" value="1"/>
</dbReference>
<gene>
    <name evidence="2" type="ORF">PHISCL_08148</name>
</gene>
<dbReference type="Proteomes" id="UP000266188">
    <property type="component" value="Unassembled WGS sequence"/>
</dbReference>
<dbReference type="InterPro" id="IPR036412">
    <property type="entry name" value="HAD-like_sf"/>
</dbReference>
<reference evidence="3" key="1">
    <citation type="submission" date="2017-02" db="EMBL/GenBank/DDBJ databases">
        <authorList>
            <person name="Tafer H."/>
            <person name="Lopandic K."/>
        </authorList>
    </citation>
    <scope>NUCLEOTIDE SEQUENCE [LARGE SCALE GENOMIC DNA]</scope>
    <source>
        <strain evidence="3">CBS 366.77</strain>
    </source>
</reference>
<name>A0A3A2ZJI0_9EURO</name>
<dbReference type="InterPro" id="IPR044924">
    <property type="entry name" value="HAD-SF_hydro_IA_REG-2-like_cap"/>
</dbReference>
<feature type="compositionally biased region" description="Basic and acidic residues" evidence="1">
    <location>
        <begin position="192"/>
        <end position="203"/>
    </location>
</feature>
<feature type="region of interest" description="Disordered" evidence="1">
    <location>
        <begin position="192"/>
        <end position="223"/>
    </location>
</feature>
<feature type="compositionally biased region" description="Low complexity" evidence="1">
    <location>
        <begin position="204"/>
        <end position="222"/>
    </location>
</feature>
<protein>
    <recommendedName>
        <fullName evidence="4">Haloacid dehalogenase-like hydrolase</fullName>
    </recommendedName>
</protein>
<evidence type="ECO:0000313" key="3">
    <source>
        <dbReference type="Proteomes" id="UP000266188"/>
    </source>
</evidence>
<organism evidence="2 3">
    <name type="scientific">Aspergillus sclerotialis</name>
    <dbReference type="NCBI Taxonomy" id="2070753"/>
    <lineage>
        <taxon>Eukaryota</taxon>
        <taxon>Fungi</taxon>
        <taxon>Dikarya</taxon>
        <taxon>Ascomycota</taxon>
        <taxon>Pezizomycotina</taxon>
        <taxon>Eurotiomycetes</taxon>
        <taxon>Eurotiomycetidae</taxon>
        <taxon>Eurotiales</taxon>
        <taxon>Aspergillaceae</taxon>
        <taxon>Aspergillus</taxon>
        <taxon>Aspergillus subgen. Polypaecilum</taxon>
    </lineage>
</organism>
<dbReference type="STRING" id="2070753.A0A3A2ZJI0"/>
<dbReference type="EMBL" id="MVGC01000397">
    <property type="protein sequence ID" value="RJE19524.1"/>
    <property type="molecule type" value="Genomic_DNA"/>
</dbReference>
<sequence>MPLRPPNLLLTLDAFETIFYPRQPVPVQYAQTAHAYGLPPSIITPESLKASFKKTFKTLSATRPNYGRADALQGKYGGPRQWWEEVIRGSFGDILSHTEGTTGGKGEVKLPDGMVNALLERFASKEGYELYPDVRPFFRRMQDLKMNMRREGGGGFDNLVIGVVSNSDDRVPDILKSLGLRVGKTRADRDVVSTRLPGFEERSSPSSSSIPTSDSQSQSQSQWHGQEINDIDLVITSYDAGAEKPSPLIFEVAKRQAQSLVPDSIGEWACVHVGDHYEKDYQAAIDAGWDGIFLPREDGQVVEGAKSVNSLGELVDVLEGYSK</sequence>
<evidence type="ECO:0000313" key="2">
    <source>
        <dbReference type="EMBL" id="RJE19524.1"/>
    </source>
</evidence>
<evidence type="ECO:0000256" key="1">
    <source>
        <dbReference type="SAM" id="MobiDB-lite"/>
    </source>
</evidence>
<proteinExistence type="predicted"/>
<dbReference type="SUPFAM" id="SSF56784">
    <property type="entry name" value="HAD-like"/>
    <property type="match status" value="1"/>
</dbReference>
<comment type="caution">
    <text evidence="2">The sequence shown here is derived from an EMBL/GenBank/DDBJ whole genome shotgun (WGS) entry which is preliminary data.</text>
</comment>
<accession>A0A3A2ZJI0</accession>
<dbReference type="Gene3D" id="1.10.150.720">
    <property type="entry name" value="Haloacid dehalogenase-like hydrolase"/>
    <property type="match status" value="1"/>
</dbReference>
<keyword evidence="3" id="KW-1185">Reference proteome</keyword>
<dbReference type="InterPro" id="IPR051828">
    <property type="entry name" value="HAD-like_hydrolase_domain"/>
</dbReference>
<dbReference type="AlphaFoldDB" id="A0A3A2ZJI0"/>
<dbReference type="Gene3D" id="3.40.50.1000">
    <property type="entry name" value="HAD superfamily/HAD-like"/>
    <property type="match status" value="2"/>
</dbReference>
<dbReference type="PANTHER" id="PTHR46191:SF2">
    <property type="entry name" value="HALOACID DEHALOGENASE-LIKE HYDROLASE DOMAIN-CONTAINING PROTEIN 3"/>
    <property type="match status" value="1"/>
</dbReference>